<gene>
    <name evidence="2" type="ORF">CDD81_767</name>
</gene>
<evidence type="ECO:0000256" key="1">
    <source>
        <dbReference type="SAM" id="MobiDB-lite"/>
    </source>
</evidence>
<name>A0A2C5XV10_9HYPO</name>
<proteinExistence type="predicted"/>
<feature type="region of interest" description="Disordered" evidence="1">
    <location>
        <begin position="118"/>
        <end position="171"/>
    </location>
</feature>
<evidence type="ECO:0000313" key="2">
    <source>
        <dbReference type="EMBL" id="PHH61105.1"/>
    </source>
</evidence>
<comment type="caution">
    <text evidence="2">The sequence shown here is derived from an EMBL/GenBank/DDBJ whole genome shotgun (WGS) entry which is preliminary data.</text>
</comment>
<dbReference type="EMBL" id="NJET01000116">
    <property type="protein sequence ID" value="PHH61105.1"/>
    <property type="molecule type" value="Genomic_DNA"/>
</dbReference>
<keyword evidence="3" id="KW-1185">Reference proteome</keyword>
<dbReference type="Proteomes" id="UP000226192">
    <property type="component" value="Unassembled WGS sequence"/>
</dbReference>
<protein>
    <recommendedName>
        <fullName evidence="4">Ubiquitin carboxyl-terminal hydrolase 19</fullName>
    </recommendedName>
</protein>
<evidence type="ECO:0000313" key="3">
    <source>
        <dbReference type="Proteomes" id="UP000226192"/>
    </source>
</evidence>
<evidence type="ECO:0008006" key="4">
    <source>
        <dbReference type="Google" id="ProtNLM"/>
    </source>
</evidence>
<accession>A0A2C5XV10</accession>
<feature type="compositionally biased region" description="Basic and acidic residues" evidence="1">
    <location>
        <begin position="147"/>
        <end position="156"/>
    </location>
</feature>
<dbReference type="OrthoDB" id="5369841at2759"/>
<feature type="compositionally biased region" description="Low complexity" evidence="1">
    <location>
        <begin position="157"/>
        <end position="171"/>
    </location>
</feature>
<dbReference type="STRING" id="1399860.A0A2C5XV10"/>
<feature type="compositionally biased region" description="Basic and acidic residues" evidence="1">
    <location>
        <begin position="399"/>
        <end position="421"/>
    </location>
</feature>
<feature type="region of interest" description="Disordered" evidence="1">
    <location>
        <begin position="379"/>
        <end position="611"/>
    </location>
</feature>
<feature type="compositionally biased region" description="Polar residues" evidence="1">
    <location>
        <begin position="383"/>
        <end position="393"/>
    </location>
</feature>
<sequence length="611" mass="65010">MDPRFPVSREDLYNLQMEVKQVQYAQSNHAERILKLEKRYADDCALKSVWNSPFPSVLAGTPQNGPISTPQNGMLDDLDEQGEQLLGSLHLSPVDDEPVRRGAASRANSVRFDESALHGSSWAAQGNRPAGDFGPIRPSNGLLMERSLSHKSDGRHSSAGHSVHSHHSVASGRASSLGLDTNFANGDDDDSSFDVPAPPVSLFVLGTVPSIVRCWLTTNYAHDTLLYADICTGSQKSTIDLGLVKELDLLDHVDRGMDGVCRVRLSVYLAEAVVTQHNTRSGAPTGSVPSMNVLFEVSASEQAKPGHKTIGIYIGSDALRAHSADVLMSQNKMVLYGSERDRLQVPFVRPEDDGVFRHICTVNMVPEKPKLNANATPFVFGDSSRTNSETKITVGSPHSLDKHDEAEREETSVNGGDEGHKAGTGSSELGVEEEKPSREDNESETGGKEGSVASEMSRRESLTSTPGGIWGSWRQGSGSMAEGAPLSGYQPASRPGRNMKVLRPLKSNSNSARTGASYEPPLPSKSLDGRRKSQASLGGESGGSANGVSRLEARRTTSSAGELRTVVGSGRDGRSSTALPRSVNPVGVASAFSWMTPPGKATKTSAGGGGD</sequence>
<dbReference type="AlphaFoldDB" id="A0A2C5XV10"/>
<organism evidence="2 3">
    <name type="scientific">Ophiocordyceps australis</name>
    <dbReference type="NCBI Taxonomy" id="1399860"/>
    <lineage>
        <taxon>Eukaryota</taxon>
        <taxon>Fungi</taxon>
        <taxon>Dikarya</taxon>
        <taxon>Ascomycota</taxon>
        <taxon>Pezizomycotina</taxon>
        <taxon>Sordariomycetes</taxon>
        <taxon>Hypocreomycetidae</taxon>
        <taxon>Hypocreales</taxon>
        <taxon>Ophiocordycipitaceae</taxon>
        <taxon>Ophiocordyceps</taxon>
    </lineage>
</organism>
<reference evidence="2 3" key="1">
    <citation type="submission" date="2017-06" db="EMBL/GenBank/DDBJ databases">
        <title>Ant-infecting Ophiocordyceps genomes reveal a high diversity of potential behavioral manipulation genes and a possible major role for enterotoxins.</title>
        <authorList>
            <person name="De Bekker C."/>
            <person name="Evans H.C."/>
            <person name="Brachmann A."/>
            <person name="Hughes D.P."/>
        </authorList>
    </citation>
    <scope>NUCLEOTIDE SEQUENCE [LARGE SCALE GENOMIC DNA]</scope>
    <source>
        <strain evidence="2 3">Map64</strain>
    </source>
</reference>